<evidence type="ECO:0000256" key="3">
    <source>
        <dbReference type="ARBA" id="ARBA00011245"/>
    </source>
</evidence>
<comment type="catalytic activity">
    <reaction evidence="14">
        <text>1D-myo-inositol 1,2,4,5,6-pentakisphosphate + H2O = 1D-myo-inositol 1,2,5,6-tetrakisphosphate + phosphate</text>
        <dbReference type="Rhea" id="RHEA:77115"/>
        <dbReference type="ChEBI" id="CHEBI:15377"/>
        <dbReference type="ChEBI" id="CHEBI:43474"/>
        <dbReference type="ChEBI" id="CHEBI:57798"/>
        <dbReference type="ChEBI" id="CHEBI:195535"/>
    </reaction>
    <physiologicalReaction direction="left-to-right" evidence="14">
        <dbReference type="Rhea" id="RHEA:77116"/>
    </physiologicalReaction>
</comment>
<dbReference type="GO" id="GO:0005576">
    <property type="term" value="C:extracellular region"/>
    <property type="evidence" value="ECO:0007669"/>
    <property type="project" value="UniProtKB-SubCell"/>
</dbReference>
<dbReference type="InterPro" id="IPR029033">
    <property type="entry name" value="His_PPase_superfam"/>
</dbReference>
<dbReference type="PIRSF" id="PIRSF000894">
    <property type="entry name" value="Acid_phosphatase"/>
    <property type="match status" value="1"/>
</dbReference>
<sequence length="521" mass="57964">MSDFKIAGTGNRGKYERLLASGPAPRTLPAFDVHEVTQRILDRHLKTFQSSKRRQLVIMSLTVIGVLLFLYRVIGANTYTLQGCDTVEVGYQCQPEISHYWGQYSPYFTVPSGISTDVPDGCQITFAQILSRHGARDPTSSKTAKYNATMQRIHATALSYGNGYEFIKEYKYTLGADQLTTFGQNQMINSGEKFYSRYRTLALHTIPFIRSSGGNRVVESALNWTQGYHTSRVRDNPAKANKGYPYPMVIISEDEGSNNTLNHGLCDAFENGPDSNTGNDAQQAWAAVFTPPISKRLNKNMPGCDLTTEETIYLMDMCPFNTVASDTGAVSQFCALFTEDEWSAYDYYQSLGKYYGYGWGNALGPTQGVGFANELIARLTNTPVSDHTSTNSTLDSSRKTFPLGGSTSLYADFSHDNDMTAIFSALGLYNKTRPLLNTTIEDVRDTNGYSAAWTVPFASRAYFEKMVCSGDDEELIRVIVNDRVLPLERCHAGKLGRCKLSAFVDMLNFVRQGGDWDKCFV</sequence>
<evidence type="ECO:0000313" key="22">
    <source>
        <dbReference type="Proteomes" id="UP000566819"/>
    </source>
</evidence>
<evidence type="ECO:0000256" key="7">
    <source>
        <dbReference type="ARBA" id="ARBA00023157"/>
    </source>
</evidence>
<dbReference type="AlphaFoldDB" id="A0A8H4RJ19"/>
<dbReference type="EC" id="3.1.3.8" evidence="4"/>
<evidence type="ECO:0000256" key="12">
    <source>
        <dbReference type="ARBA" id="ARBA00043675"/>
    </source>
</evidence>
<feature type="active site" description="Proton donor" evidence="18">
    <location>
        <position position="416"/>
    </location>
</feature>
<dbReference type="FunFam" id="3.40.50.1240:FF:000027">
    <property type="entry name" value="3-phytase A"/>
    <property type="match status" value="1"/>
</dbReference>
<keyword evidence="20" id="KW-0472">Membrane</keyword>
<comment type="subcellular location">
    <subcellularLocation>
        <location evidence="1">Secreted</location>
    </subcellularLocation>
</comment>
<keyword evidence="5" id="KW-0964">Secreted</keyword>
<evidence type="ECO:0000256" key="10">
    <source>
        <dbReference type="ARBA" id="ARBA00042300"/>
    </source>
</evidence>
<comment type="catalytic activity">
    <reaction evidence="11">
        <text>1D-myo-inositol 1,2,5,6-tetrakisphosphate + H2O = 1D-myo-inositol 1,2,6-trisphosphate + phosphate</text>
        <dbReference type="Rhea" id="RHEA:77119"/>
        <dbReference type="ChEBI" id="CHEBI:15377"/>
        <dbReference type="ChEBI" id="CHEBI:43474"/>
        <dbReference type="ChEBI" id="CHEBI:195535"/>
        <dbReference type="ChEBI" id="CHEBI:195537"/>
    </reaction>
    <physiologicalReaction direction="left-to-right" evidence="11">
        <dbReference type="Rhea" id="RHEA:77120"/>
    </physiologicalReaction>
</comment>
<evidence type="ECO:0000256" key="13">
    <source>
        <dbReference type="ARBA" id="ARBA00043721"/>
    </source>
</evidence>
<evidence type="ECO:0000256" key="4">
    <source>
        <dbReference type="ARBA" id="ARBA00012632"/>
    </source>
</evidence>
<feature type="disulfide bond" evidence="19">
    <location>
        <begin position="490"/>
        <end position="498"/>
    </location>
</feature>
<keyword evidence="20" id="KW-1133">Transmembrane helix</keyword>
<feature type="transmembrane region" description="Helical" evidence="20">
    <location>
        <begin position="56"/>
        <end position="74"/>
    </location>
</feature>
<keyword evidence="7 19" id="KW-1015">Disulfide bond</keyword>
<name>A0A8H4RJ19_9HELO</name>
<dbReference type="Proteomes" id="UP000566819">
    <property type="component" value="Unassembled WGS sequence"/>
</dbReference>
<dbReference type="InterPro" id="IPR000560">
    <property type="entry name" value="His_Pase_clade-2"/>
</dbReference>
<keyword evidence="22" id="KW-1185">Reference proteome</keyword>
<comment type="subunit">
    <text evidence="3">Monomer.</text>
</comment>
<dbReference type="CDD" id="cd07061">
    <property type="entry name" value="HP_HAP_like"/>
    <property type="match status" value="1"/>
</dbReference>
<evidence type="ECO:0000256" key="6">
    <source>
        <dbReference type="ARBA" id="ARBA00022801"/>
    </source>
</evidence>
<comment type="caution">
    <text evidence="21">The sequence shown here is derived from an EMBL/GenBank/DDBJ whole genome shotgun (WGS) entry which is preliminary data.</text>
</comment>
<feature type="disulfide bond" evidence="19">
    <location>
        <begin position="318"/>
        <end position="334"/>
    </location>
</feature>
<dbReference type="OrthoDB" id="6509975at2759"/>
<dbReference type="InterPro" id="IPR033379">
    <property type="entry name" value="Acid_Pase_AS"/>
</dbReference>
<dbReference type="Gene3D" id="3.40.50.1240">
    <property type="entry name" value="Phosphoglycerate mutase-like"/>
    <property type="match status" value="1"/>
</dbReference>
<dbReference type="EMBL" id="JAAMPI010000537">
    <property type="protein sequence ID" value="KAF4630563.1"/>
    <property type="molecule type" value="Genomic_DNA"/>
</dbReference>
<proteinExistence type="inferred from homology"/>
<keyword evidence="8" id="KW-0325">Glycoprotein</keyword>
<dbReference type="GO" id="GO:0016158">
    <property type="term" value="F:inositol hexakisphosphate 3-phosphatase activity"/>
    <property type="evidence" value="ECO:0007669"/>
    <property type="project" value="UniProtKB-EC"/>
</dbReference>
<feature type="disulfide bond" evidence="19">
    <location>
        <begin position="122"/>
        <end position="468"/>
    </location>
</feature>
<comment type="catalytic activity">
    <reaction evidence="15">
        <text>1D-myo-inositol hexakisphosphate + H2O = 1D-myo-inositol 1,2,4,5,6-pentakisphosphate + phosphate</text>
        <dbReference type="Rhea" id="RHEA:16989"/>
        <dbReference type="ChEBI" id="CHEBI:15377"/>
        <dbReference type="ChEBI" id="CHEBI:43474"/>
        <dbReference type="ChEBI" id="CHEBI:57798"/>
        <dbReference type="ChEBI" id="CHEBI:58130"/>
        <dbReference type="EC" id="3.1.3.8"/>
    </reaction>
    <physiologicalReaction direction="left-to-right" evidence="15">
        <dbReference type="Rhea" id="RHEA:16990"/>
    </physiologicalReaction>
</comment>
<dbReference type="PANTHER" id="PTHR20963:SF24">
    <property type="entry name" value="3-PHYTASE B"/>
    <property type="match status" value="1"/>
</dbReference>
<dbReference type="SUPFAM" id="SSF53254">
    <property type="entry name" value="Phosphoglycerate mutase-like"/>
    <property type="match status" value="1"/>
</dbReference>
<feature type="active site" description="Nucleophile" evidence="18">
    <location>
        <position position="133"/>
    </location>
</feature>
<evidence type="ECO:0000313" key="21">
    <source>
        <dbReference type="EMBL" id="KAF4630563.1"/>
    </source>
</evidence>
<evidence type="ECO:0000256" key="11">
    <source>
        <dbReference type="ARBA" id="ARBA00043670"/>
    </source>
</evidence>
<dbReference type="PROSITE" id="PS00616">
    <property type="entry name" value="HIS_ACID_PHOSPHAT_1"/>
    <property type="match status" value="1"/>
</dbReference>
<comment type="similarity">
    <text evidence="2">Belongs to the histidine acid phosphatase family.</text>
</comment>
<dbReference type="PROSITE" id="PS00778">
    <property type="entry name" value="HIS_ACID_PHOSPHAT_2"/>
    <property type="match status" value="1"/>
</dbReference>
<protein>
    <recommendedName>
        <fullName evidence="16">Phytase A</fullName>
        <ecNumber evidence="4">3.1.3.8</ecNumber>
    </recommendedName>
    <alternativeName>
        <fullName evidence="17">Histidine acid phosphatase phyA</fullName>
    </alternativeName>
    <alternativeName>
        <fullName evidence="10">Myo-inositol hexakisphosphate phosphohydrolase A</fullName>
    </alternativeName>
    <alternativeName>
        <fullName evidence="9">Myo-inositol-hexaphosphate 3-phosphohydrolase A</fullName>
    </alternativeName>
</protein>
<evidence type="ECO:0000256" key="20">
    <source>
        <dbReference type="SAM" id="Phobius"/>
    </source>
</evidence>
<evidence type="ECO:0000256" key="5">
    <source>
        <dbReference type="ARBA" id="ARBA00022525"/>
    </source>
</evidence>
<evidence type="ECO:0000256" key="17">
    <source>
        <dbReference type="ARBA" id="ARBA00044262"/>
    </source>
</evidence>
<dbReference type="InterPro" id="IPR016274">
    <property type="entry name" value="Histidine_acid_Pase_euk"/>
</dbReference>
<gene>
    <name evidence="21" type="ORF">G7Y89_g7577</name>
</gene>
<comment type="catalytic activity">
    <reaction evidence="13">
        <text>1D-myo-inositol 1,2,6-trisphosphate + H2O = 1D-myo-inositol 1,2-bisphosphate + phosphate</text>
        <dbReference type="Rhea" id="RHEA:77131"/>
        <dbReference type="ChEBI" id="CHEBI:15377"/>
        <dbReference type="ChEBI" id="CHEBI:43474"/>
        <dbReference type="ChEBI" id="CHEBI:195537"/>
        <dbReference type="ChEBI" id="CHEBI:195539"/>
    </reaction>
    <physiologicalReaction direction="left-to-right" evidence="13">
        <dbReference type="Rhea" id="RHEA:77132"/>
    </physiologicalReaction>
</comment>
<organism evidence="21 22">
    <name type="scientific">Cudoniella acicularis</name>
    <dbReference type="NCBI Taxonomy" id="354080"/>
    <lineage>
        <taxon>Eukaryota</taxon>
        <taxon>Fungi</taxon>
        <taxon>Dikarya</taxon>
        <taxon>Ascomycota</taxon>
        <taxon>Pezizomycotina</taxon>
        <taxon>Leotiomycetes</taxon>
        <taxon>Helotiales</taxon>
        <taxon>Tricladiaceae</taxon>
        <taxon>Cudoniella</taxon>
    </lineage>
</organism>
<evidence type="ECO:0000256" key="19">
    <source>
        <dbReference type="PIRSR" id="PIRSR000894-2"/>
    </source>
</evidence>
<evidence type="ECO:0000256" key="18">
    <source>
        <dbReference type="PIRSR" id="PIRSR000894-1"/>
    </source>
</evidence>
<evidence type="ECO:0000256" key="9">
    <source>
        <dbReference type="ARBA" id="ARBA00041857"/>
    </source>
</evidence>
<evidence type="ECO:0000256" key="1">
    <source>
        <dbReference type="ARBA" id="ARBA00004613"/>
    </source>
</evidence>
<reference evidence="21 22" key="1">
    <citation type="submission" date="2020-03" db="EMBL/GenBank/DDBJ databases">
        <title>Draft Genome Sequence of Cudoniella acicularis.</title>
        <authorList>
            <person name="Buettner E."/>
            <person name="Kellner H."/>
        </authorList>
    </citation>
    <scope>NUCLEOTIDE SEQUENCE [LARGE SCALE GENOMIC DNA]</scope>
    <source>
        <strain evidence="21 22">DSM 108380</strain>
    </source>
</reference>
<dbReference type="GO" id="GO:0003993">
    <property type="term" value="F:acid phosphatase activity"/>
    <property type="evidence" value="ECO:0007669"/>
    <property type="project" value="TreeGrafter"/>
</dbReference>
<evidence type="ECO:0000256" key="14">
    <source>
        <dbReference type="ARBA" id="ARBA00043748"/>
    </source>
</evidence>
<evidence type="ECO:0000256" key="8">
    <source>
        <dbReference type="ARBA" id="ARBA00023180"/>
    </source>
</evidence>
<evidence type="ECO:0000256" key="16">
    <source>
        <dbReference type="ARBA" id="ARBA00044106"/>
    </source>
</evidence>
<comment type="catalytic activity">
    <reaction evidence="12">
        <text>1D-myo-inositol 1,2-bisphosphate + H2O = 1D-myo-inositol 2-phosphate + phosphate</text>
        <dbReference type="Rhea" id="RHEA:77135"/>
        <dbReference type="ChEBI" id="CHEBI:15377"/>
        <dbReference type="ChEBI" id="CHEBI:43474"/>
        <dbReference type="ChEBI" id="CHEBI:84142"/>
        <dbReference type="ChEBI" id="CHEBI:195539"/>
    </reaction>
    <physiologicalReaction direction="left-to-right" evidence="12">
        <dbReference type="Rhea" id="RHEA:77136"/>
    </physiologicalReaction>
</comment>
<dbReference type="Pfam" id="PF00328">
    <property type="entry name" value="His_Phos_2"/>
    <property type="match status" value="1"/>
</dbReference>
<dbReference type="PANTHER" id="PTHR20963">
    <property type="entry name" value="MULTIPLE INOSITOL POLYPHOSPHATE PHOSPHATASE-RELATED"/>
    <property type="match status" value="1"/>
</dbReference>
<accession>A0A8H4RJ19</accession>
<evidence type="ECO:0000256" key="2">
    <source>
        <dbReference type="ARBA" id="ARBA00005375"/>
    </source>
</evidence>
<feature type="disulfide bond" evidence="19">
    <location>
        <begin position="266"/>
        <end position="519"/>
    </location>
</feature>
<evidence type="ECO:0000256" key="15">
    <source>
        <dbReference type="ARBA" id="ARBA00043788"/>
    </source>
</evidence>
<keyword evidence="6" id="KW-0378">Hydrolase</keyword>
<keyword evidence="20" id="KW-0812">Transmembrane</keyword>